<keyword evidence="10" id="KW-0067">ATP-binding</keyword>
<dbReference type="InterPro" id="IPR015864">
    <property type="entry name" value="FAD_synthase"/>
</dbReference>
<evidence type="ECO:0000313" key="12">
    <source>
        <dbReference type="EMBL" id="SVC48552.1"/>
    </source>
</evidence>
<protein>
    <recommendedName>
        <fullName evidence="3">FAD synthase</fullName>
        <ecNumber evidence="3">2.7.7.2</ecNumber>
    </recommendedName>
</protein>
<dbReference type="InterPro" id="IPR014729">
    <property type="entry name" value="Rossmann-like_a/b/a_fold"/>
</dbReference>
<sequence length="107" mass="12297">MELIRAEQHALPRARGSVISIGNYDGVHAGHRELIRILKDEARACSVPATVMTFEPYPQNYFRPDNPPTRLTTFREKLKLLQESSVDRVICLRFNQQLAETKADEFI</sequence>
<accession>A0A382MMB1</accession>
<evidence type="ECO:0000256" key="6">
    <source>
        <dbReference type="ARBA" id="ARBA00022679"/>
    </source>
</evidence>
<feature type="non-terminal residue" evidence="12">
    <location>
        <position position="107"/>
    </location>
</feature>
<keyword evidence="5" id="KW-0288">FMN</keyword>
<dbReference type="PANTHER" id="PTHR22749:SF6">
    <property type="entry name" value="RIBOFLAVIN KINASE"/>
    <property type="match status" value="1"/>
</dbReference>
<keyword evidence="9" id="KW-0274">FAD</keyword>
<dbReference type="GO" id="GO:0003919">
    <property type="term" value="F:FMN adenylyltransferase activity"/>
    <property type="evidence" value="ECO:0007669"/>
    <property type="project" value="UniProtKB-EC"/>
</dbReference>
<proteinExistence type="inferred from homology"/>
<evidence type="ECO:0000256" key="5">
    <source>
        <dbReference type="ARBA" id="ARBA00022643"/>
    </source>
</evidence>
<dbReference type="EMBL" id="UINC01093823">
    <property type="protein sequence ID" value="SVC48552.1"/>
    <property type="molecule type" value="Genomic_DNA"/>
</dbReference>
<dbReference type="EC" id="2.7.7.2" evidence="3"/>
<dbReference type="AlphaFoldDB" id="A0A382MMB1"/>
<feature type="domain" description="FAD synthetase" evidence="11">
    <location>
        <begin position="14"/>
        <end position="107"/>
    </location>
</feature>
<keyword evidence="7" id="KW-0548">Nucleotidyltransferase</keyword>
<evidence type="ECO:0000256" key="7">
    <source>
        <dbReference type="ARBA" id="ARBA00022695"/>
    </source>
</evidence>
<dbReference type="GO" id="GO:0009231">
    <property type="term" value="P:riboflavin biosynthetic process"/>
    <property type="evidence" value="ECO:0007669"/>
    <property type="project" value="InterPro"/>
</dbReference>
<dbReference type="Pfam" id="PF06574">
    <property type="entry name" value="FAD_syn"/>
    <property type="match status" value="1"/>
</dbReference>
<comment type="similarity">
    <text evidence="2">Belongs to the RibF family.</text>
</comment>
<keyword evidence="4" id="KW-0285">Flavoprotein</keyword>
<keyword evidence="8" id="KW-0547">Nucleotide-binding</keyword>
<evidence type="ECO:0000256" key="10">
    <source>
        <dbReference type="ARBA" id="ARBA00022840"/>
    </source>
</evidence>
<evidence type="ECO:0000259" key="11">
    <source>
        <dbReference type="Pfam" id="PF06574"/>
    </source>
</evidence>
<dbReference type="GO" id="GO:0006747">
    <property type="term" value="P:FAD biosynthetic process"/>
    <property type="evidence" value="ECO:0007669"/>
    <property type="project" value="UniProtKB-UniPathway"/>
</dbReference>
<evidence type="ECO:0000256" key="1">
    <source>
        <dbReference type="ARBA" id="ARBA00004726"/>
    </source>
</evidence>
<name>A0A382MMB1_9ZZZZ</name>
<evidence type="ECO:0000256" key="9">
    <source>
        <dbReference type="ARBA" id="ARBA00022827"/>
    </source>
</evidence>
<gene>
    <name evidence="12" type="ORF">METZ01_LOCUS301406</name>
</gene>
<evidence type="ECO:0000256" key="4">
    <source>
        <dbReference type="ARBA" id="ARBA00022630"/>
    </source>
</evidence>
<dbReference type="UniPathway" id="UPA00277">
    <property type="reaction ID" value="UER00407"/>
</dbReference>
<dbReference type="GO" id="GO:0008531">
    <property type="term" value="F:riboflavin kinase activity"/>
    <property type="evidence" value="ECO:0007669"/>
    <property type="project" value="TreeGrafter"/>
</dbReference>
<dbReference type="InterPro" id="IPR023468">
    <property type="entry name" value="Riboflavin_kinase"/>
</dbReference>
<dbReference type="SUPFAM" id="SSF52374">
    <property type="entry name" value="Nucleotidylyl transferase"/>
    <property type="match status" value="1"/>
</dbReference>
<dbReference type="GO" id="GO:0009398">
    <property type="term" value="P:FMN biosynthetic process"/>
    <property type="evidence" value="ECO:0007669"/>
    <property type="project" value="TreeGrafter"/>
</dbReference>
<keyword evidence="6" id="KW-0808">Transferase</keyword>
<organism evidence="12">
    <name type="scientific">marine metagenome</name>
    <dbReference type="NCBI Taxonomy" id="408172"/>
    <lineage>
        <taxon>unclassified sequences</taxon>
        <taxon>metagenomes</taxon>
        <taxon>ecological metagenomes</taxon>
    </lineage>
</organism>
<dbReference type="GO" id="GO:0005524">
    <property type="term" value="F:ATP binding"/>
    <property type="evidence" value="ECO:0007669"/>
    <property type="project" value="UniProtKB-KW"/>
</dbReference>
<dbReference type="Gene3D" id="3.40.50.620">
    <property type="entry name" value="HUPs"/>
    <property type="match status" value="1"/>
</dbReference>
<evidence type="ECO:0000256" key="2">
    <source>
        <dbReference type="ARBA" id="ARBA00010214"/>
    </source>
</evidence>
<dbReference type="PANTHER" id="PTHR22749">
    <property type="entry name" value="RIBOFLAVIN KINASE/FMN ADENYLYLTRANSFERASE"/>
    <property type="match status" value="1"/>
</dbReference>
<reference evidence="12" key="1">
    <citation type="submission" date="2018-05" db="EMBL/GenBank/DDBJ databases">
        <authorList>
            <person name="Lanie J.A."/>
            <person name="Ng W.-L."/>
            <person name="Kazmierczak K.M."/>
            <person name="Andrzejewski T.M."/>
            <person name="Davidsen T.M."/>
            <person name="Wayne K.J."/>
            <person name="Tettelin H."/>
            <person name="Glass J.I."/>
            <person name="Rusch D."/>
            <person name="Podicherti R."/>
            <person name="Tsui H.-C.T."/>
            <person name="Winkler M.E."/>
        </authorList>
    </citation>
    <scope>NUCLEOTIDE SEQUENCE</scope>
</reference>
<evidence type="ECO:0000256" key="3">
    <source>
        <dbReference type="ARBA" id="ARBA00012393"/>
    </source>
</evidence>
<evidence type="ECO:0000256" key="8">
    <source>
        <dbReference type="ARBA" id="ARBA00022741"/>
    </source>
</evidence>
<comment type="pathway">
    <text evidence="1">Cofactor biosynthesis; FAD biosynthesis; FAD from FMN: step 1/1.</text>
</comment>